<accession>A0A6J8DB88</accession>
<organism evidence="1 2">
    <name type="scientific">Mytilus coruscus</name>
    <name type="common">Sea mussel</name>
    <dbReference type="NCBI Taxonomy" id="42192"/>
    <lineage>
        <taxon>Eukaryota</taxon>
        <taxon>Metazoa</taxon>
        <taxon>Spiralia</taxon>
        <taxon>Lophotrochozoa</taxon>
        <taxon>Mollusca</taxon>
        <taxon>Bivalvia</taxon>
        <taxon>Autobranchia</taxon>
        <taxon>Pteriomorphia</taxon>
        <taxon>Mytilida</taxon>
        <taxon>Mytiloidea</taxon>
        <taxon>Mytilidae</taxon>
        <taxon>Mytilinae</taxon>
        <taxon>Mytilus</taxon>
    </lineage>
</organism>
<evidence type="ECO:0000313" key="1">
    <source>
        <dbReference type="EMBL" id="CAC5404350.1"/>
    </source>
</evidence>
<evidence type="ECO:0000313" key="2">
    <source>
        <dbReference type="Proteomes" id="UP000507470"/>
    </source>
</evidence>
<dbReference type="AlphaFoldDB" id="A0A6J8DB88"/>
<reference evidence="1 2" key="1">
    <citation type="submission" date="2020-06" db="EMBL/GenBank/DDBJ databases">
        <authorList>
            <person name="Li R."/>
            <person name="Bekaert M."/>
        </authorList>
    </citation>
    <scope>NUCLEOTIDE SEQUENCE [LARGE SCALE GENOMIC DNA]</scope>
    <source>
        <strain evidence="2">wild</strain>
    </source>
</reference>
<dbReference type="Proteomes" id="UP000507470">
    <property type="component" value="Unassembled WGS sequence"/>
</dbReference>
<name>A0A6J8DB88_MYTCO</name>
<protein>
    <submittedName>
        <fullName evidence="1">Uncharacterized protein</fullName>
    </submittedName>
</protein>
<gene>
    <name evidence="1" type="ORF">MCOR_38148</name>
</gene>
<sequence>MACQFYNNDKPLQCSEDIINLRKHNYDEQVDVCTECGLLPSPSCNLQICSSHFLMYLETNEKRKRGKSCEVPFFINSQEQSNAKRRSDRELSLSNVETINILHGLVLTVGTDKIIAANNLVELGQVQTKQTRKIDQVTALDDSGPIKRTRKVNTVLLMKIQE</sequence>
<keyword evidence="2" id="KW-1185">Reference proteome</keyword>
<proteinExistence type="predicted"/>
<dbReference type="EMBL" id="CACVKT020006934">
    <property type="protein sequence ID" value="CAC5404350.1"/>
    <property type="molecule type" value="Genomic_DNA"/>
</dbReference>